<evidence type="ECO:0000256" key="1">
    <source>
        <dbReference type="SAM" id="MobiDB-lite"/>
    </source>
</evidence>
<keyword evidence="2" id="KW-1133">Transmembrane helix</keyword>
<feature type="compositionally biased region" description="Polar residues" evidence="1">
    <location>
        <begin position="289"/>
        <end position="321"/>
    </location>
</feature>
<proteinExistence type="predicted"/>
<sequence length="684" mass="73743">MFHAFELRFVSLVLVSLCQAVLSLLSVGNIIIANLPGSSATLPILIIATNVPMSIAIAVIMVLDYLSRSPLNLSNEAILCAAASSIDLISAVATLFFNMGNTTCEVRSNFGFWNACGAHFAAIILLWTSTILLIAYTVCLICLAKRYSQLHPLDKESIWKKKVKQISWNRPSYSPENLPGRRLRKRGPLDIESLRRVIVDQDSQTLSRQIGYASSSLLPATPSRTIGRPPGLDSPVGFAERMGYLRREGQGEYVPSTPTLRRESPRGGLHRVPLEEVERGTIFRMQTATTNTPHLPSFSTLPDSFPSHTFRSAAQPVQVSTELEPRSWTASHSSANSSGSSPGFAGLGAGPDPQKGALRISPSAPLGRPHDRGMNYPTTSPIQGARNSVFIRDQQRPFRVSALLAPVNAPLTLPRRSLQSVRPPTLPASPRVGQSNEEQNLPSYPRKYSLPQSSLATAMSTIPAPAAAYRPASLSSQIRHNAGSAYTSTTPTRPLFIQPKLTTLSPVALSPSTKQRVTNSAYPLPLPPLSTYPIESVAASARPSTQESLKPDPWGFTDQSGQGGGQGMRDRPLSAISTVSCYSTSSASHGPPPVREYLLSLTSPTGTHTEDAATDESLQRSDSGLSRRSSKSKKLPTVIRSSSRHGPASQNLWGGTGNGPMRHSLATQFQRPQAQRAAQSAGRR</sequence>
<protein>
    <recommendedName>
        <fullName evidence="6">Membrane-associating domain-containing protein</fullName>
    </recommendedName>
</protein>
<accession>A0A0B7G048</accession>
<name>A0A0B7G048_THACB</name>
<evidence type="ECO:0000256" key="3">
    <source>
        <dbReference type="SAM" id="SignalP"/>
    </source>
</evidence>
<feature type="region of interest" description="Disordered" evidence="1">
    <location>
        <begin position="247"/>
        <end position="270"/>
    </location>
</feature>
<dbReference type="STRING" id="1108050.A0A0B7G048"/>
<organism evidence="4 5">
    <name type="scientific">Thanatephorus cucumeris (strain AG1-IB / isolate 7/3/14)</name>
    <name type="common">Lettuce bottom rot fungus</name>
    <name type="synonym">Rhizoctonia solani</name>
    <dbReference type="NCBI Taxonomy" id="1108050"/>
    <lineage>
        <taxon>Eukaryota</taxon>
        <taxon>Fungi</taxon>
        <taxon>Dikarya</taxon>
        <taxon>Basidiomycota</taxon>
        <taxon>Agaricomycotina</taxon>
        <taxon>Agaricomycetes</taxon>
        <taxon>Cantharellales</taxon>
        <taxon>Ceratobasidiaceae</taxon>
        <taxon>Rhizoctonia</taxon>
        <taxon>Rhizoctonia solani AG-1</taxon>
    </lineage>
</organism>
<dbReference type="OrthoDB" id="3187517at2759"/>
<keyword evidence="2" id="KW-0472">Membrane</keyword>
<feature type="region of interest" description="Disordered" evidence="1">
    <location>
        <begin position="604"/>
        <end position="684"/>
    </location>
</feature>
<keyword evidence="3" id="KW-0732">Signal</keyword>
<feature type="region of interest" description="Disordered" evidence="1">
    <location>
        <begin position="415"/>
        <end position="446"/>
    </location>
</feature>
<reference evidence="4 5" key="1">
    <citation type="submission" date="2014-11" db="EMBL/GenBank/DDBJ databases">
        <authorList>
            <person name="Wibberg Daniel"/>
        </authorList>
    </citation>
    <scope>NUCLEOTIDE SEQUENCE [LARGE SCALE GENOMIC DNA]</scope>
    <source>
        <strain evidence="4">Rhizoctonia solani AG1-IB 7/3/14</strain>
    </source>
</reference>
<keyword evidence="5" id="KW-1185">Reference proteome</keyword>
<feature type="compositionally biased region" description="Low complexity" evidence="1">
    <location>
        <begin position="327"/>
        <end position="344"/>
    </location>
</feature>
<feature type="chain" id="PRO_5002114735" description="Membrane-associating domain-containing protein" evidence="3">
    <location>
        <begin position="21"/>
        <end position="684"/>
    </location>
</feature>
<feature type="compositionally biased region" description="Low complexity" evidence="1">
    <location>
        <begin position="666"/>
        <end position="684"/>
    </location>
</feature>
<gene>
    <name evidence="4" type="ORF">RSOLAG1IB_04633</name>
</gene>
<dbReference type="AlphaFoldDB" id="A0A0B7G048"/>
<feature type="region of interest" description="Disordered" evidence="1">
    <location>
        <begin position="289"/>
        <end position="383"/>
    </location>
</feature>
<evidence type="ECO:0008006" key="6">
    <source>
        <dbReference type="Google" id="ProtNLM"/>
    </source>
</evidence>
<feature type="transmembrane region" description="Helical" evidence="2">
    <location>
        <begin position="117"/>
        <end position="143"/>
    </location>
</feature>
<feature type="transmembrane region" description="Helical" evidence="2">
    <location>
        <begin position="78"/>
        <end position="97"/>
    </location>
</feature>
<keyword evidence="2" id="KW-0812">Transmembrane</keyword>
<evidence type="ECO:0000313" key="4">
    <source>
        <dbReference type="EMBL" id="CEL61883.1"/>
    </source>
</evidence>
<feature type="compositionally biased region" description="Polar residues" evidence="1">
    <location>
        <begin position="432"/>
        <end position="442"/>
    </location>
</feature>
<feature type="transmembrane region" description="Helical" evidence="2">
    <location>
        <begin position="12"/>
        <end position="32"/>
    </location>
</feature>
<dbReference type="EMBL" id="LN679105">
    <property type="protein sequence ID" value="CEL61883.1"/>
    <property type="molecule type" value="Genomic_DNA"/>
</dbReference>
<feature type="transmembrane region" description="Helical" evidence="2">
    <location>
        <begin position="44"/>
        <end position="66"/>
    </location>
</feature>
<dbReference type="Proteomes" id="UP000059188">
    <property type="component" value="Unassembled WGS sequence"/>
</dbReference>
<feature type="region of interest" description="Disordered" evidence="1">
    <location>
        <begin position="538"/>
        <end position="571"/>
    </location>
</feature>
<feature type="signal peptide" evidence="3">
    <location>
        <begin position="1"/>
        <end position="20"/>
    </location>
</feature>
<evidence type="ECO:0000313" key="5">
    <source>
        <dbReference type="Proteomes" id="UP000059188"/>
    </source>
</evidence>
<evidence type="ECO:0000256" key="2">
    <source>
        <dbReference type="SAM" id="Phobius"/>
    </source>
</evidence>